<evidence type="ECO:0000256" key="7">
    <source>
        <dbReference type="RuleBase" id="RU003376"/>
    </source>
</evidence>
<sequence>MNVTQLVTKPLPVGSVDHRASGWWGMWCLIATEGSLFAYLLFSYFYLGSQAHGQWVPELPKLALALPNTLILIASSIVLQWGETGIRHGRQDRLVWGLGGAIVLGIVFVGMQALEWHNKPFGLSTDAYASSYFVTTGFHMLHVIGGLLVLGVLLLWTTLGLFNATRYAAVSIGSLYWHFVDVVWLAVFTTYYLLPYLG</sequence>
<dbReference type="GO" id="GO:0019646">
    <property type="term" value="P:aerobic electron transport chain"/>
    <property type="evidence" value="ECO:0007669"/>
    <property type="project" value="InterPro"/>
</dbReference>
<feature type="transmembrane region" description="Helical" evidence="8">
    <location>
        <begin position="140"/>
        <end position="162"/>
    </location>
</feature>
<comment type="similarity">
    <text evidence="2 7">Belongs to the cytochrome c oxidase subunit 3 family.</text>
</comment>
<keyword evidence="6 8" id="KW-0472">Membrane</keyword>
<evidence type="ECO:0000256" key="2">
    <source>
        <dbReference type="ARBA" id="ARBA00010581"/>
    </source>
</evidence>
<feature type="transmembrane region" description="Helical" evidence="8">
    <location>
        <begin position="62"/>
        <end position="82"/>
    </location>
</feature>
<feature type="domain" description="Heme-copper oxidase subunit III family profile" evidence="9">
    <location>
        <begin position="24"/>
        <end position="196"/>
    </location>
</feature>
<dbReference type="SUPFAM" id="SSF81452">
    <property type="entry name" value="Cytochrome c oxidase subunit III-like"/>
    <property type="match status" value="1"/>
</dbReference>
<evidence type="ECO:0000256" key="8">
    <source>
        <dbReference type="SAM" id="Phobius"/>
    </source>
</evidence>
<evidence type="ECO:0000256" key="5">
    <source>
        <dbReference type="ARBA" id="ARBA00022989"/>
    </source>
</evidence>
<dbReference type="EMBL" id="SPUM01000047">
    <property type="protein sequence ID" value="TFW32930.1"/>
    <property type="molecule type" value="Genomic_DNA"/>
</dbReference>
<dbReference type="OrthoDB" id="9810850at2"/>
<evidence type="ECO:0000256" key="4">
    <source>
        <dbReference type="ARBA" id="ARBA00022692"/>
    </source>
</evidence>
<accession>A0A4Y9T1Q9</accession>
<evidence type="ECO:0000256" key="3">
    <source>
        <dbReference type="ARBA" id="ARBA00022475"/>
    </source>
</evidence>
<dbReference type="CDD" id="cd00386">
    <property type="entry name" value="Heme_Cu_Oxidase_III_like"/>
    <property type="match status" value="1"/>
</dbReference>
<dbReference type="InterPro" id="IPR000298">
    <property type="entry name" value="Cyt_c_oxidase-like_su3"/>
</dbReference>
<evidence type="ECO:0000259" key="9">
    <source>
        <dbReference type="PROSITE" id="PS50253"/>
    </source>
</evidence>
<keyword evidence="11" id="KW-1185">Reference proteome</keyword>
<protein>
    <submittedName>
        <fullName evidence="10">Heme-copper oxidase subunit III</fullName>
    </submittedName>
</protein>
<feature type="transmembrane region" description="Helical" evidence="8">
    <location>
        <begin position="21"/>
        <end position="42"/>
    </location>
</feature>
<dbReference type="PANTHER" id="PTHR11403">
    <property type="entry name" value="CYTOCHROME C OXIDASE SUBUNIT III"/>
    <property type="match status" value="1"/>
</dbReference>
<keyword evidence="5 8" id="KW-1133">Transmembrane helix</keyword>
<comment type="subcellular location">
    <subcellularLocation>
        <location evidence="1 7">Cell membrane</location>
        <topology evidence="1 7">Multi-pass membrane protein</topology>
    </subcellularLocation>
</comment>
<dbReference type="Pfam" id="PF00510">
    <property type="entry name" value="COX3"/>
    <property type="match status" value="1"/>
</dbReference>
<dbReference type="RefSeq" id="WP_135189311.1">
    <property type="nucleotide sequence ID" value="NZ_SPUM01000047.1"/>
</dbReference>
<feature type="transmembrane region" description="Helical" evidence="8">
    <location>
        <begin position="174"/>
        <end position="194"/>
    </location>
</feature>
<dbReference type="InterPro" id="IPR035973">
    <property type="entry name" value="Cyt_c_oxidase_su3-like_sf"/>
</dbReference>
<dbReference type="Proteomes" id="UP000297258">
    <property type="component" value="Unassembled WGS sequence"/>
</dbReference>
<evidence type="ECO:0000256" key="1">
    <source>
        <dbReference type="ARBA" id="ARBA00004651"/>
    </source>
</evidence>
<evidence type="ECO:0000256" key="6">
    <source>
        <dbReference type="ARBA" id="ARBA00023136"/>
    </source>
</evidence>
<organism evidence="10 11">
    <name type="scientific">Massilia horti</name>
    <dbReference type="NCBI Taxonomy" id="2562153"/>
    <lineage>
        <taxon>Bacteria</taxon>
        <taxon>Pseudomonadati</taxon>
        <taxon>Pseudomonadota</taxon>
        <taxon>Betaproteobacteria</taxon>
        <taxon>Burkholderiales</taxon>
        <taxon>Oxalobacteraceae</taxon>
        <taxon>Telluria group</taxon>
        <taxon>Massilia</taxon>
    </lineage>
</organism>
<evidence type="ECO:0000313" key="11">
    <source>
        <dbReference type="Proteomes" id="UP000297258"/>
    </source>
</evidence>
<evidence type="ECO:0000313" key="10">
    <source>
        <dbReference type="EMBL" id="TFW32930.1"/>
    </source>
</evidence>
<dbReference type="GO" id="GO:0004129">
    <property type="term" value="F:cytochrome-c oxidase activity"/>
    <property type="evidence" value="ECO:0007669"/>
    <property type="project" value="InterPro"/>
</dbReference>
<feature type="transmembrane region" description="Helical" evidence="8">
    <location>
        <begin position="94"/>
        <end position="114"/>
    </location>
</feature>
<comment type="caution">
    <text evidence="10">The sequence shown here is derived from an EMBL/GenBank/DDBJ whole genome shotgun (WGS) entry which is preliminary data.</text>
</comment>
<dbReference type="Gene3D" id="1.20.120.80">
    <property type="entry name" value="Cytochrome c oxidase, subunit III, four-helix bundle"/>
    <property type="match status" value="1"/>
</dbReference>
<reference evidence="10 11" key="1">
    <citation type="submission" date="2019-03" db="EMBL/GenBank/DDBJ databases">
        <title>Draft genome of Massilia hortus sp. nov., a novel bacterial species of the Oxalobacteraceae family.</title>
        <authorList>
            <person name="Peta V."/>
            <person name="Raths R."/>
            <person name="Bucking H."/>
        </authorList>
    </citation>
    <scope>NUCLEOTIDE SEQUENCE [LARGE SCALE GENOMIC DNA]</scope>
    <source>
        <strain evidence="10 11">ONC3</strain>
    </source>
</reference>
<name>A0A4Y9T1Q9_9BURK</name>
<keyword evidence="3" id="KW-1003">Cell membrane</keyword>
<dbReference type="InterPro" id="IPR013833">
    <property type="entry name" value="Cyt_c_oxidase_su3_a-hlx"/>
</dbReference>
<dbReference type="InterPro" id="IPR024791">
    <property type="entry name" value="Cyt_c/ubiquinol_Oxase_su3"/>
</dbReference>
<dbReference type="PROSITE" id="PS50253">
    <property type="entry name" value="COX3"/>
    <property type="match status" value="1"/>
</dbReference>
<proteinExistence type="inferred from homology"/>
<gene>
    <name evidence="10" type="ORF">E4O92_08375</name>
</gene>
<dbReference type="PANTHER" id="PTHR11403:SF2">
    <property type="entry name" value="CYTOCHROME BO(3) UBIQUINOL OXIDASE SUBUNIT 3"/>
    <property type="match status" value="1"/>
</dbReference>
<dbReference type="AlphaFoldDB" id="A0A4Y9T1Q9"/>
<dbReference type="GO" id="GO:0005886">
    <property type="term" value="C:plasma membrane"/>
    <property type="evidence" value="ECO:0007669"/>
    <property type="project" value="UniProtKB-SubCell"/>
</dbReference>
<keyword evidence="4 7" id="KW-0812">Transmembrane</keyword>